<evidence type="ECO:0000313" key="4">
    <source>
        <dbReference type="Proteomes" id="UP000039217"/>
    </source>
</evidence>
<gene>
    <name evidence="1" type="ORF">ERS007661_03566</name>
    <name evidence="2" type="ORF">ERS007739_02410</name>
</gene>
<name>A0A655FUA5_MYCTX</name>
<reference evidence="2" key="1">
    <citation type="submission" date="2015-03" db="EMBL/GenBank/DDBJ databases">
        <authorList>
            <consortium name="Pathogen Informatics"/>
            <person name="Murphy D."/>
        </authorList>
    </citation>
    <scope>NUCLEOTIDE SEQUENCE</scope>
    <source>
        <strain evidence="2">N09902308</strain>
    </source>
</reference>
<sequence>MAGRNEIFSGNRFPMITTATTAITIASSNGDRRSVAVIAP</sequence>
<dbReference type="AlphaFoldDB" id="A0A655FUA5"/>
<dbReference type="EMBL" id="CSBK01001098">
    <property type="protein sequence ID" value="COY30669.1"/>
    <property type="molecule type" value="Genomic_DNA"/>
</dbReference>
<dbReference type="Proteomes" id="UP000039217">
    <property type="component" value="Unassembled WGS sequence"/>
</dbReference>
<accession>A0A655FUA5</accession>
<evidence type="ECO:0000313" key="3">
    <source>
        <dbReference type="Proteomes" id="UP000039021"/>
    </source>
</evidence>
<dbReference type="EMBL" id="CQQC01001631">
    <property type="protein sequence ID" value="CNW12145.1"/>
    <property type="molecule type" value="Genomic_DNA"/>
</dbReference>
<evidence type="ECO:0000313" key="2">
    <source>
        <dbReference type="EMBL" id="COY30669.1"/>
    </source>
</evidence>
<organism evidence="1 4">
    <name type="scientific">Mycobacterium tuberculosis</name>
    <dbReference type="NCBI Taxonomy" id="1773"/>
    <lineage>
        <taxon>Bacteria</taxon>
        <taxon>Bacillati</taxon>
        <taxon>Actinomycetota</taxon>
        <taxon>Actinomycetes</taxon>
        <taxon>Mycobacteriales</taxon>
        <taxon>Mycobacteriaceae</taxon>
        <taxon>Mycobacterium</taxon>
        <taxon>Mycobacterium tuberculosis complex</taxon>
    </lineage>
</organism>
<reference evidence="3 4" key="2">
    <citation type="submission" date="2015-03" db="EMBL/GenBank/DDBJ databases">
        <authorList>
            <consortium name="Pathogen Informatics"/>
        </authorList>
    </citation>
    <scope>NUCLEOTIDE SEQUENCE [LARGE SCALE GENOMIC DNA]</scope>
    <source>
        <strain evidence="1 4">D00501624</strain>
        <strain evidence="3">N09902308</strain>
    </source>
</reference>
<proteinExistence type="predicted"/>
<dbReference type="Proteomes" id="UP000039021">
    <property type="component" value="Unassembled WGS sequence"/>
</dbReference>
<protein>
    <submittedName>
        <fullName evidence="1">Uncharacterized protein</fullName>
    </submittedName>
</protein>
<evidence type="ECO:0000313" key="1">
    <source>
        <dbReference type="EMBL" id="CNW12145.1"/>
    </source>
</evidence>